<dbReference type="Gene3D" id="2.40.50.90">
    <property type="match status" value="1"/>
</dbReference>
<dbReference type="AlphaFoldDB" id="A0A640SRE6"/>
<accession>A0A640SRE6</accession>
<gene>
    <name evidence="2" type="ORF">Sgleb_14590</name>
</gene>
<comment type="caution">
    <text evidence="2">The sequence shown here is derived from an EMBL/GenBank/DDBJ whole genome shotgun (WGS) entry which is preliminary data.</text>
</comment>
<dbReference type="Proteomes" id="UP000430079">
    <property type="component" value="Unassembled WGS sequence"/>
</dbReference>
<dbReference type="Pfam" id="PF00565">
    <property type="entry name" value="SNase"/>
    <property type="match status" value="1"/>
</dbReference>
<sequence length="321" mass="36234">MKTPEGYAGRTVAVTDPVQILWTPAGMAMPSLGSRALVDVHDGDTPYVKMPVRMLSVDTPETTADTAEQAERVDKEFKQLAAWMREGIAPLSDDLAEFLLPKIETGHAGSLQFAQGTAAAAFNTENIKKRLAEGRKPGKERSIFIRTADDHFDDNNRLLAYIAPNYSKKELADLPREKRPTFNLDLIAEGWAAPFIIYPSIPGELDLPLLLRAADKAVKDKKAIWKDSKTLLAYEYRAIEKLHDVTKKKAEGREWEPGEAFSWRTRYCVDMRSRELHGPEDYFRVPPIYRLWLWPQDVKEAIGQLNLTPSRRLAGADSRAR</sequence>
<dbReference type="InterPro" id="IPR035437">
    <property type="entry name" value="SNase_OB-fold_sf"/>
</dbReference>
<dbReference type="InterPro" id="IPR016071">
    <property type="entry name" value="Staphylococal_nuclease_OB-fold"/>
</dbReference>
<dbReference type="SUPFAM" id="SSF50199">
    <property type="entry name" value="Staphylococcal nuclease"/>
    <property type="match status" value="1"/>
</dbReference>
<evidence type="ECO:0000313" key="2">
    <source>
        <dbReference type="EMBL" id="GFE13412.1"/>
    </source>
</evidence>
<proteinExistence type="predicted"/>
<keyword evidence="3" id="KW-1185">Reference proteome</keyword>
<dbReference type="RefSeq" id="WP_229894369.1">
    <property type="nucleotide sequence ID" value="NZ_BLIO01000001.1"/>
</dbReference>
<dbReference type="EMBL" id="BLIO01000001">
    <property type="protein sequence ID" value="GFE13412.1"/>
    <property type="molecule type" value="Genomic_DNA"/>
</dbReference>
<name>A0A640SRE6_9ACTN</name>
<evidence type="ECO:0000259" key="1">
    <source>
        <dbReference type="Pfam" id="PF00565"/>
    </source>
</evidence>
<evidence type="ECO:0000313" key="3">
    <source>
        <dbReference type="Proteomes" id="UP000430079"/>
    </source>
</evidence>
<organism evidence="2 3">
    <name type="scientific">Streptomyces glebosus</name>
    <dbReference type="NCBI Taxonomy" id="249580"/>
    <lineage>
        <taxon>Bacteria</taxon>
        <taxon>Bacillati</taxon>
        <taxon>Actinomycetota</taxon>
        <taxon>Actinomycetes</taxon>
        <taxon>Kitasatosporales</taxon>
        <taxon>Streptomycetaceae</taxon>
        <taxon>Streptomyces</taxon>
    </lineage>
</organism>
<reference evidence="2 3" key="1">
    <citation type="submission" date="2019-12" db="EMBL/GenBank/DDBJ databases">
        <title>Whole genome shotgun sequence of Streptomyces hygroscopicus subsp. glebosus NBRC 13786.</title>
        <authorList>
            <person name="Ichikawa N."/>
            <person name="Kimura A."/>
            <person name="Kitahashi Y."/>
            <person name="Komaki H."/>
            <person name="Tamura T."/>
        </authorList>
    </citation>
    <scope>NUCLEOTIDE SEQUENCE [LARGE SCALE GENOMIC DNA]</scope>
    <source>
        <strain evidence="2 3">NBRC 13786</strain>
    </source>
</reference>
<feature type="domain" description="TNase-like" evidence="1">
    <location>
        <begin position="143"/>
        <end position="227"/>
    </location>
</feature>
<protein>
    <recommendedName>
        <fullName evidence="1">TNase-like domain-containing protein</fullName>
    </recommendedName>
</protein>